<dbReference type="Proteomes" id="UP001354709">
    <property type="component" value="Unassembled WGS sequence"/>
</dbReference>
<dbReference type="EMBL" id="JAZBJO010000035">
    <property type="protein sequence ID" value="MEE4597438.1"/>
    <property type="molecule type" value="Genomic_DNA"/>
</dbReference>
<dbReference type="RefSeq" id="WP_330814066.1">
    <property type="nucleotide sequence ID" value="NZ_JAZBJO010000035.1"/>
</dbReference>
<name>A0ABU7Q7R7_9ACTN</name>
<reference evidence="1 2" key="1">
    <citation type="submission" date="2023-11" db="EMBL/GenBank/DDBJ databases">
        <title>30 novel species of actinomycetes from the DSMZ collection.</title>
        <authorList>
            <person name="Nouioui I."/>
        </authorList>
    </citation>
    <scope>NUCLEOTIDE SEQUENCE [LARGE SCALE GENOMIC DNA]</scope>
    <source>
        <strain evidence="1 2">DSM 41524</strain>
    </source>
</reference>
<gene>
    <name evidence="1" type="ORF">V2J94_37125</name>
</gene>
<keyword evidence="2" id="KW-1185">Reference proteome</keyword>
<accession>A0ABU7Q7R7</accession>
<proteinExistence type="predicted"/>
<evidence type="ECO:0000313" key="1">
    <source>
        <dbReference type="EMBL" id="MEE4597438.1"/>
    </source>
</evidence>
<evidence type="ECO:0008006" key="3">
    <source>
        <dbReference type="Google" id="ProtNLM"/>
    </source>
</evidence>
<sequence>MRRRRRNHPGWPQPRAGRLDTTCALPSNITGRIFQLQLTGQWEELPATRQHHDPRAAATHHVLTMARAITVQRPLTEHHAVQAHLNAVLGRPCDLPDVPVRLLWAHAQLTTDPQDLEAVLAYQRQYYEAEAHDRLVQRRRQRAQELHDALSTTPALVLAHWFSDHPETLDGDTIDRLEQLVLAVTAYAPETVWVHTAHLLQTFVQQLDRDARHHLIHSMAQVFTRYDRPDLAEQLHTTYRDTAPVNGSEQDRR</sequence>
<comment type="caution">
    <text evidence="1">The sequence shown here is derived from an EMBL/GenBank/DDBJ whole genome shotgun (WGS) entry which is preliminary data.</text>
</comment>
<evidence type="ECO:0000313" key="2">
    <source>
        <dbReference type="Proteomes" id="UP001354709"/>
    </source>
</evidence>
<protein>
    <recommendedName>
        <fullName evidence="3">Bacterial transcriptional activator domain-containing protein</fullName>
    </recommendedName>
</protein>
<organism evidence="1 2">
    <name type="scientific">Streptomyces asiaticus subsp. ignotus</name>
    <dbReference type="NCBI Taxonomy" id="3098222"/>
    <lineage>
        <taxon>Bacteria</taxon>
        <taxon>Bacillati</taxon>
        <taxon>Actinomycetota</taxon>
        <taxon>Actinomycetes</taxon>
        <taxon>Kitasatosporales</taxon>
        <taxon>Streptomycetaceae</taxon>
        <taxon>Streptomyces</taxon>
        <taxon>Streptomyces violaceusniger group</taxon>
    </lineage>
</organism>